<gene>
    <name evidence="2" type="ORF">ACFOSU_04200</name>
</gene>
<dbReference type="InterPro" id="IPR018636">
    <property type="entry name" value="DUF2058"/>
</dbReference>
<evidence type="ECO:0000313" key="3">
    <source>
        <dbReference type="Proteomes" id="UP001595462"/>
    </source>
</evidence>
<dbReference type="RefSeq" id="WP_380686773.1">
    <property type="nucleotide sequence ID" value="NZ_JBHRSS010000003.1"/>
</dbReference>
<name>A0ABV7EMF4_9GAMM</name>
<protein>
    <submittedName>
        <fullName evidence="2">DUF2058 domain-containing protein</fullName>
    </submittedName>
</protein>
<dbReference type="Proteomes" id="UP001595462">
    <property type="component" value="Unassembled WGS sequence"/>
</dbReference>
<sequence>MSKSLQEQLLASGVAKPKQAKKAKREKVKRDQAARREGKTPAEKQALADEVARAEAAKRERDRQLNASQKARREAHERDQSVGQIIERNRVKAGAKGEDGVAYSYTIGAKIRRIEVSDAQRRDLADGRLAVVRHREVASLVPRAVAERLQTMIPDQIWLMSKATDEAVDPDDPYAAYQVPDDLMW</sequence>
<feature type="compositionally biased region" description="Basic and acidic residues" evidence="1">
    <location>
        <begin position="28"/>
        <end position="64"/>
    </location>
</feature>
<dbReference type="EMBL" id="JBHRSS010000003">
    <property type="protein sequence ID" value="MFC3103086.1"/>
    <property type="molecule type" value="Genomic_DNA"/>
</dbReference>
<reference evidence="3" key="1">
    <citation type="journal article" date="2019" name="Int. J. Syst. Evol. Microbiol.">
        <title>The Global Catalogue of Microorganisms (GCM) 10K type strain sequencing project: providing services to taxonomists for standard genome sequencing and annotation.</title>
        <authorList>
            <consortium name="The Broad Institute Genomics Platform"/>
            <consortium name="The Broad Institute Genome Sequencing Center for Infectious Disease"/>
            <person name="Wu L."/>
            <person name="Ma J."/>
        </authorList>
    </citation>
    <scope>NUCLEOTIDE SEQUENCE [LARGE SCALE GENOMIC DNA]</scope>
    <source>
        <strain evidence="3">KCTC 52640</strain>
    </source>
</reference>
<feature type="compositionally biased region" description="Basic and acidic residues" evidence="1">
    <location>
        <begin position="71"/>
        <end position="80"/>
    </location>
</feature>
<dbReference type="Pfam" id="PF09831">
    <property type="entry name" value="DUF2058"/>
    <property type="match status" value="1"/>
</dbReference>
<keyword evidence="3" id="KW-1185">Reference proteome</keyword>
<accession>A0ABV7EMF4</accession>
<proteinExistence type="predicted"/>
<evidence type="ECO:0000313" key="2">
    <source>
        <dbReference type="EMBL" id="MFC3103086.1"/>
    </source>
</evidence>
<evidence type="ECO:0000256" key="1">
    <source>
        <dbReference type="SAM" id="MobiDB-lite"/>
    </source>
</evidence>
<feature type="compositionally biased region" description="Basic residues" evidence="1">
    <location>
        <begin position="18"/>
        <end position="27"/>
    </location>
</feature>
<feature type="region of interest" description="Disordered" evidence="1">
    <location>
        <begin position="1"/>
        <end position="81"/>
    </location>
</feature>
<comment type="caution">
    <text evidence="2">The sequence shown here is derived from an EMBL/GenBank/DDBJ whole genome shotgun (WGS) entry which is preliminary data.</text>
</comment>
<organism evidence="2 3">
    <name type="scientific">Salinisphaera aquimarina</name>
    <dbReference type="NCBI Taxonomy" id="2094031"/>
    <lineage>
        <taxon>Bacteria</taxon>
        <taxon>Pseudomonadati</taxon>
        <taxon>Pseudomonadota</taxon>
        <taxon>Gammaproteobacteria</taxon>
        <taxon>Salinisphaerales</taxon>
        <taxon>Salinisphaeraceae</taxon>
        <taxon>Salinisphaera</taxon>
    </lineage>
</organism>